<gene>
    <name evidence="1" type="ORF">Slati_1953300</name>
</gene>
<accession>A0AAW2WNE9</accession>
<dbReference type="PANTHER" id="PTHR33928">
    <property type="entry name" value="POLYGALACTURONASE QRT3"/>
    <property type="match status" value="1"/>
</dbReference>
<name>A0AAW2WNE9_9LAMI</name>
<reference evidence="1" key="2">
    <citation type="journal article" date="2024" name="Plant">
        <title>Genomic evolution and insights into agronomic trait innovations of Sesamum species.</title>
        <authorList>
            <person name="Miao H."/>
            <person name="Wang L."/>
            <person name="Qu L."/>
            <person name="Liu H."/>
            <person name="Sun Y."/>
            <person name="Le M."/>
            <person name="Wang Q."/>
            <person name="Wei S."/>
            <person name="Zheng Y."/>
            <person name="Lin W."/>
            <person name="Duan Y."/>
            <person name="Cao H."/>
            <person name="Xiong S."/>
            <person name="Wang X."/>
            <person name="Wei L."/>
            <person name="Li C."/>
            <person name="Ma Q."/>
            <person name="Ju M."/>
            <person name="Zhao R."/>
            <person name="Li G."/>
            <person name="Mu C."/>
            <person name="Tian Q."/>
            <person name="Mei H."/>
            <person name="Zhang T."/>
            <person name="Gao T."/>
            <person name="Zhang H."/>
        </authorList>
    </citation>
    <scope>NUCLEOTIDE SEQUENCE</scope>
    <source>
        <strain evidence="1">KEN1</strain>
    </source>
</reference>
<dbReference type="AlphaFoldDB" id="A0AAW2WNE9"/>
<reference evidence="1" key="1">
    <citation type="submission" date="2020-06" db="EMBL/GenBank/DDBJ databases">
        <authorList>
            <person name="Li T."/>
            <person name="Hu X."/>
            <person name="Zhang T."/>
            <person name="Song X."/>
            <person name="Zhang H."/>
            <person name="Dai N."/>
            <person name="Sheng W."/>
            <person name="Hou X."/>
            <person name="Wei L."/>
        </authorList>
    </citation>
    <scope>NUCLEOTIDE SEQUENCE</scope>
    <source>
        <strain evidence="1">KEN1</strain>
        <tissue evidence="1">Leaf</tissue>
    </source>
</reference>
<sequence length="190" mass="20504">MDFNSIVMEDPDQVLVSNGFFLGDGNIVLRSIQGRISGLNIVNNIFCGDPNNMVPIVKLEGIFTSIDQVVIDHNVVNGMSLKSTVSKLTVVGMGQNGGVAAGFPAHAVTNVSNNMVVIESQEPVNAVVSISVDQYNMIGDQESFVLIILGNETGNLMTEFEELTRVALSDWEMVVGDDNHSARFNKFGPK</sequence>
<dbReference type="InterPro" id="IPR039279">
    <property type="entry name" value="QRT3-like"/>
</dbReference>
<evidence type="ECO:0000313" key="1">
    <source>
        <dbReference type="EMBL" id="KAL0442306.1"/>
    </source>
</evidence>
<proteinExistence type="predicted"/>
<protein>
    <submittedName>
        <fullName evidence="1">Polygalacturonase QRT3</fullName>
    </submittedName>
</protein>
<dbReference type="EMBL" id="JACGWN010000007">
    <property type="protein sequence ID" value="KAL0442306.1"/>
    <property type="molecule type" value="Genomic_DNA"/>
</dbReference>
<dbReference type="GO" id="GO:0004650">
    <property type="term" value="F:polygalacturonase activity"/>
    <property type="evidence" value="ECO:0007669"/>
    <property type="project" value="InterPro"/>
</dbReference>
<organism evidence="1">
    <name type="scientific">Sesamum latifolium</name>
    <dbReference type="NCBI Taxonomy" id="2727402"/>
    <lineage>
        <taxon>Eukaryota</taxon>
        <taxon>Viridiplantae</taxon>
        <taxon>Streptophyta</taxon>
        <taxon>Embryophyta</taxon>
        <taxon>Tracheophyta</taxon>
        <taxon>Spermatophyta</taxon>
        <taxon>Magnoliopsida</taxon>
        <taxon>eudicotyledons</taxon>
        <taxon>Gunneridae</taxon>
        <taxon>Pentapetalae</taxon>
        <taxon>asterids</taxon>
        <taxon>lamiids</taxon>
        <taxon>Lamiales</taxon>
        <taxon>Pedaliaceae</taxon>
        <taxon>Sesamum</taxon>
    </lineage>
</organism>
<comment type="caution">
    <text evidence="1">The sequence shown here is derived from an EMBL/GenBank/DDBJ whole genome shotgun (WGS) entry which is preliminary data.</text>
</comment>
<dbReference type="PANTHER" id="PTHR33928:SF2">
    <property type="entry name" value="PECTATE LYASE SUPERFAMILY PROTEIN DOMAIN-CONTAINING PROTEIN-RELATED"/>
    <property type="match status" value="1"/>
</dbReference>